<protein>
    <submittedName>
        <fullName evidence="2">Uncharacterized protein</fullName>
    </submittedName>
</protein>
<comment type="caution">
    <text evidence="2">The sequence shown here is derived from an EMBL/GenBank/DDBJ whole genome shotgun (WGS) entry which is preliminary data.</text>
</comment>
<keyword evidence="3" id="KW-1185">Reference proteome</keyword>
<proteinExistence type="predicted"/>
<organism evidence="2 3">
    <name type="scientific">Porites lobata</name>
    <dbReference type="NCBI Taxonomy" id="104759"/>
    <lineage>
        <taxon>Eukaryota</taxon>
        <taxon>Metazoa</taxon>
        <taxon>Cnidaria</taxon>
        <taxon>Anthozoa</taxon>
        <taxon>Hexacorallia</taxon>
        <taxon>Scleractinia</taxon>
        <taxon>Fungiina</taxon>
        <taxon>Poritidae</taxon>
        <taxon>Porites</taxon>
    </lineage>
</organism>
<reference evidence="2 3" key="1">
    <citation type="submission" date="2022-05" db="EMBL/GenBank/DDBJ databases">
        <authorList>
            <consortium name="Genoscope - CEA"/>
            <person name="William W."/>
        </authorList>
    </citation>
    <scope>NUCLEOTIDE SEQUENCE [LARGE SCALE GENOMIC DNA]</scope>
</reference>
<evidence type="ECO:0000313" key="2">
    <source>
        <dbReference type="EMBL" id="CAH3038624.1"/>
    </source>
</evidence>
<evidence type="ECO:0000313" key="3">
    <source>
        <dbReference type="Proteomes" id="UP001159405"/>
    </source>
</evidence>
<sequence>MTTAREAYSEDDNFLIGDDFITNRFRREARQLHLSEFPRTRREAHFARYRNSFLKCDLDQTNSRIEQARKLRLAELERARAAVLKEDEKRRGNRRDIPMSSPKSANESGKMLKADTRSKGIRRARRLLLSRWKNSRIPIMIERTQENQNSRLNESVENGENPLGNENSSPNPSQQKKQLTVTRLTLPRTPSKAGKDHLAGKDGGSFTMDTISRLSWAPSMVGKRWSVGNSLPSTLKTHGMNSSQRKKLSVTDLNSTRRSSETGKDCLTRNQGTTLTATGLLWKPSVAEKRDSMTTSLLKAVSLHVTPPKTVNDEVPISSISDKIVTGFALSETTGKTGQREQQDHGNSQGGESSYRMASAKIGVASPFTQSNKRTSSASVSECGSERSLRSQGSGLTRVSPGISEYQVSNLRTAQTQSAHEKAKSEPSKNQRTRSSWNSLIHSPDSRRTKSCRSEIDMTLMSEQNRDKLIEAFLPDLRKNHTRMGYLHRVRPFNLNQENLKTVQIRAKSLSYNRDLREHSEMSLGCGRKAANSTTPRPRWAVKPLPVNSANDRLCPDEPPQMVAFVKRQQWNYSDKRASLDRALPKRSLDK</sequence>
<feature type="compositionally biased region" description="Polar residues" evidence="1">
    <location>
        <begin position="232"/>
        <end position="243"/>
    </location>
</feature>
<feature type="compositionally biased region" description="Polar residues" evidence="1">
    <location>
        <begin position="146"/>
        <end position="178"/>
    </location>
</feature>
<feature type="region of interest" description="Disordered" evidence="1">
    <location>
        <begin position="232"/>
        <end position="270"/>
    </location>
</feature>
<feature type="compositionally biased region" description="Polar residues" evidence="1">
    <location>
        <begin position="430"/>
        <end position="441"/>
    </location>
</feature>
<accession>A0ABN8MY42</accession>
<feature type="region of interest" description="Disordered" evidence="1">
    <location>
        <begin position="85"/>
        <end position="119"/>
    </location>
</feature>
<feature type="compositionally biased region" description="Basic and acidic residues" evidence="1">
    <location>
        <begin position="258"/>
        <end position="267"/>
    </location>
</feature>
<feature type="region of interest" description="Disordered" evidence="1">
    <location>
        <begin position="140"/>
        <end position="180"/>
    </location>
</feature>
<dbReference type="Proteomes" id="UP001159405">
    <property type="component" value="Unassembled WGS sequence"/>
</dbReference>
<name>A0ABN8MY42_9CNID</name>
<feature type="compositionally biased region" description="Polar residues" evidence="1">
    <location>
        <begin position="367"/>
        <end position="382"/>
    </location>
</feature>
<dbReference type="EMBL" id="CALNXK010000006">
    <property type="protein sequence ID" value="CAH3038624.1"/>
    <property type="molecule type" value="Genomic_DNA"/>
</dbReference>
<feature type="compositionally biased region" description="Basic and acidic residues" evidence="1">
    <location>
        <begin position="419"/>
        <end position="429"/>
    </location>
</feature>
<feature type="compositionally biased region" description="Basic and acidic residues" evidence="1">
    <location>
        <begin position="85"/>
        <end position="97"/>
    </location>
</feature>
<evidence type="ECO:0000256" key="1">
    <source>
        <dbReference type="SAM" id="MobiDB-lite"/>
    </source>
</evidence>
<feature type="region of interest" description="Disordered" evidence="1">
    <location>
        <begin position="333"/>
        <end position="451"/>
    </location>
</feature>
<gene>
    <name evidence="2" type="ORF">PLOB_00039332</name>
</gene>
<feature type="compositionally biased region" description="Polar residues" evidence="1">
    <location>
        <begin position="406"/>
        <end position="418"/>
    </location>
</feature>
<feature type="region of interest" description="Disordered" evidence="1">
    <location>
        <begin position="185"/>
        <end position="204"/>
    </location>
</feature>